<organism evidence="6 7">
    <name type="scientific">Bowmanella dokdonensis</name>
    <dbReference type="NCBI Taxonomy" id="751969"/>
    <lineage>
        <taxon>Bacteria</taxon>
        <taxon>Pseudomonadati</taxon>
        <taxon>Pseudomonadota</taxon>
        <taxon>Gammaproteobacteria</taxon>
        <taxon>Alteromonadales</taxon>
        <taxon>Alteromonadaceae</taxon>
        <taxon>Bowmanella</taxon>
    </lineage>
</organism>
<dbReference type="GO" id="GO:0006259">
    <property type="term" value="P:DNA metabolic process"/>
    <property type="evidence" value="ECO:0007669"/>
    <property type="project" value="UniProtKB-ARBA"/>
</dbReference>
<proteinExistence type="predicted"/>
<evidence type="ECO:0000259" key="5">
    <source>
        <dbReference type="SMART" id="SM00479"/>
    </source>
</evidence>
<comment type="caution">
    <text evidence="6">The sequence shown here is derived from an EMBL/GenBank/DDBJ whole genome shotgun (WGS) entry which is preliminary data.</text>
</comment>
<dbReference type="PANTHER" id="PTHR30231:SF4">
    <property type="entry name" value="PROTEIN NEN2"/>
    <property type="match status" value="1"/>
</dbReference>
<keyword evidence="4" id="KW-0472">Membrane</keyword>
<dbReference type="GO" id="GO:0008408">
    <property type="term" value="F:3'-5' exonuclease activity"/>
    <property type="evidence" value="ECO:0007669"/>
    <property type="project" value="TreeGrafter"/>
</dbReference>
<sequence length="322" mass="35407">MNSLPVAIALLVIVLVIWLGYYFKPPSKGTSSQKAKPLQIHEDPVQQNGPIDLRDYIVLDTETTGLSEGYEAIEIAVVDCNGQVLFNQRVRPTIEIEPRAVEVHKITSSQLTTCPTFDSVSVSLSQVLQGKTIAAYNLPYDINALLNSALATKAELSINGPSVCIMEFATRLFKRERNLKLTALIEGFGIKVVDAHSALGDARMAMEVFKILAHLDDSHPDGFMPGFENIDPAVLWGCRDNEELKYWESPDKDRAGLFTGWSAGGSGKVAMLTQEFHRQVMAQEASGKTAVFTVRYSNGIPIVHLNMLTQEGIKGVRSTLKE</sequence>
<keyword evidence="7" id="KW-1185">Reference proteome</keyword>
<dbReference type="InterPro" id="IPR036397">
    <property type="entry name" value="RNaseH_sf"/>
</dbReference>
<dbReference type="GO" id="GO:0003676">
    <property type="term" value="F:nucleic acid binding"/>
    <property type="evidence" value="ECO:0007669"/>
    <property type="project" value="InterPro"/>
</dbReference>
<protein>
    <submittedName>
        <fullName evidence="6">3'-5' exonuclease</fullName>
    </submittedName>
</protein>
<dbReference type="InterPro" id="IPR012337">
    <property type="entry name" value="RNaseH-like_sf"/>
</dbReference>
<dbReference type="CDD" id="cd06127">
    <property type="entry name" value="DEDDh"/>
    <property type="match status" value="1"/>
</dbReference>
<keyword evidence="1" id="KW-0540">Nuclease</keyword>
<gene>
    <name evidence="6" type="ORF">J0A66_12945</name>
</gene>
<evidence type="ECO:0000256" key="1">
    <source>
        <dbReference type="ARBA" id="ARBA00022722"/>
    </source>
</evidence>
<keyword evidence="3 6" id="KW-0269">Exonuclease</keyword>
<dbReference type="Proteomes" id="UP000664654">
    <property type="component" value="Unassembled WGS sequence"/>
</dbReference>
<dbReference type="SUPFAM" id="SSF53098">
    <property type="entry name" value="Ribonuclease H-like"/>
    <property type="match status" value="1"/>
</dbReference>
<keyword evidence="2" id="KW-0378">Hydrolase</keyword>
<evidence type="ECO:0000313" key="7">
    <source>
        <dbReference type="Proteomes" id="UP000664654"/>
    </source>
</evidence>
<dbReference type="SMART" id="SM00479">
    <property type="entry name" value="EXOIII"/>
    <property type="match status" value="1"/>
</dbReference>
<dbReference type="PANTHER" id="PTHR30231">
    <property type="entry name" value="DNA POLYMERASE III SUBUNIT EPSILON"/>
    <property type="match status" value="1"/>
</dbReference>
<evidence type="ECO:0000256" key="4">
    <source>
        <dbReference type="SAM" id="Phobius"/>
    </source>
</evidence>
<accession>A0A939DQN8</accession>
<feature type="transmembrane region" description="Helical" evidence="4">
    <location>
        <begin position="6"/>
        <end position="23"/>
    </location>
</feature>
<keyword evidence="4" id="KW-0812">Transmembrane</keyword>
<dbReference type="RefSeq" id="WP_206574252.1">
    <property type="nucleotide sequence ID" value="NZ_JAFKCV010000007.1"/>
</dbReference>
<feature type="domain" description="Exonuclease" evidence="5">
    <location>
        <begin position="55"/>
        <end position="218"/>
    </location>
</feature>
<dbReference type="Gene3D" id="3.30.420.10">
    <property type="entry name" value="Ribonuclease H-like superfamily/Ribonuclease H"/>
    <property type="match status" value="1"/>
</dbReference>
<name>A0A939DQN8_9ALTE</name>
<dbReference type="EMBL" id="JAFKCV010000007">
    <property type="protein sequence ID" value="MBN7826136.1"/>
    <property type="molecule type" value="Genomic_DNA"/>
</dbReference>
<dbReference type="InterPro" id="IPR013520">
    <property type="entry name" value="Ribonucl_H"/>
</dbReference>
<evidence type="ECO:0000313" key="6">
    <source>
        <dbReference type="EMBL" id="MBN7826136.1"/>
    </source>
</evidence>
<keyword evidence="4" id="KW-1133">Transmembrane helix</keyword>
<dbReference type="Pfam" id="PF00929">
    <property type="entry name" value="RNase_T"/>
    <property type="match status" value="1"/>
</dbReference>
<evidence type="ECO:0000256" key="2">
    <source>
        <dbReference type="ARBA" id="ARBA00022801"/>
    </source>
</evidence>
<reference evidence="6" key="1">
    <citation type="submission" date="2021-03" db="EMBL/GenBank/DDBJ databases">
        <title>novel species isolated from a fishpond in China.</title>
        <authorList>
            <person name="Lu H."/>
            <person name="Cai Z."/>
        </authorList>
    </citation>
    <scope>NUCLEOTIDE SEQUENCE</scope>
    <source>
        <strain evidence="6">JCM 30855</strain>
    </source>
</reference>
<dbReference type="AlphaFoldDB" id="A0A939DQN8"/>
<evidence type="ECO:0000256" key="3">
    <source>
        <dbReference type="ARBA" id="ARBA00022839"/>
    </source>
</evidence>